<reference evidence="1" key="1">
    <citation type="submission" date="2015-04" db="UniProtKB">
        <authorList>
            <consortium name="EnsemblPlants"/>
        </authorList>
    </citation>
    <scope>IDENTIFICATION</scope>
    <source>
        <strain evidence="1">SL10</strain>
    </source>
</reference>
<accession>A0A0E0IIA8</accession>
<protein>
    <submittedName>
        <fullName evidence="1">Uncharacterized protein</fullName>
    </submittedName>
</protein>
<proteinExistence type="predicted"/>
<name>A0A0E0IIA8_ORYNI</name>
<organism evidence="1">
    <name type="scientific">Oryza nivara</name>
    <name type="common">Indian wild rice</name>
    <name type="synonym">Oryza sativa f. spontanea</name>
    <dbReference type="NCBI Taxonomy" id="4536"/>
    <lineage>
        <taxon>Eukaryota</taxon>
        <taxon>Viridiplantae</taxon>
        <taxon>Streptophyta</taxon>
        <taxon>Embryophyta</taxon>
        <taxon>Tracheophyta</taxon>
        <taxon>Spermatophyta</taxon>
        <taxon>Magnoliopsida</taxon>
        <taxon>Liliopsida</taxon>
        <taxon>Poales</taxon>
        <taxon>Poaceae</taxon>
        <taxon>BOP clade</taxon>
        <taxon>Oryzoideae</taxon>
        <taxon>Oryzeae</taxon>
        <taxon>Oryzinae</taxon>
        <taxon>Oryza</taxon>
    </lineage>
</organism>
<keyword evidence="2" id="KW-1185">Reference proteome</keyword>
<reference evidence="1" key="2">
    <citation type="submission" date="2018-04" db="EMBL/GenBank/DDBJ databases">
        <title>OnivRS2 (Oryza nivara Reference Sequence Version 2).</title>
        <authorList>
            <person name="Zhang J."/>
            <person name="Kudrna D."/>
            <person name="Lee S."/>
            <person name="Talag J."/>
            <person name="Rajasekar S."/>
            <person name="Welchert J."/>
            <person name="Hsing Y.-I."/>
            <person name="Wing R.A."/>
        </authorList>
    </citation>
    <scope>NUCLEOTIDE SEQUENCE [LARGE SCALE GENOMIC DNA]</scope>
    <source>
        <strain evidence="1">SL10</strain>
    </source>
</reference>
<dbReference type="EnsemblPlants" id="ONIVA09G06480.1">
    <property type="protein sequence ID" value="ONIVA09G06480.1"/>
    <property type="gene ID" value="ONIVA09G06480"/>
</dbReference>
<evidence type="ECO:0000313" key="2">
    <source>
        <dbReference type="Proteomes" id="UP000006591"/>
    </source>
</evidence>
<dbReference type="HOGENOM" id="CLU_2835591_0_0_1"/>
<evidence type="ECO:0000313" key="1">
    <source>
        <dbReference type="EnsemblPlants" id="ONIVA09G06480.1"/>
    </source>
</evidence>
<dbReference type="Proteomes" id="UP000006591">
    <property type="component" value="Chromosome 9"/>
</dbReference>
<dbReference type="Gramene" id="ONIVA09G06480.1">
    <property type="protein sequence ID" value="ONIVA09G06480.1"/>
    <property type="gene ID" value="ONIVA09G06480"/>
</dbReference>
<dbReference type="AlphaFoldDB" id="A0A0E0IIA8"/>
<sequence>MVEERIRMRMTRFFLADHIRCACENRGACENRFSQADSEHGYLAPRVMSDCENKTSTSGKMHFLVA</sequence>